<comment type="caution">
    <text evidence="3">The sequence shown here is derived from an EMBL/GenBank/DDBJ whole genome shotgun (WGS) entry which is preliminary data.</text>
</comment>
<organism evidence="3 4">
    <name type="scientific">Achlya hypogyna</name>
    <name type="common">Oomycete</name>
    <name type="synonym">Protoachlya hypogyna</name>
    <dbReference type="NCBI Taxonomy" id="1202772"/>
    <lineage>
        <taxon>Eukaryota</taxon>
        <taxon>Sar</taxon>
        <taxon>Stramenopiles</taxon>
        <taxon>Oomycota</taxon>
        <taxon>Saprolegniomycetes</taxon>
        <taxon>Saprolegniales</taxon>
        <taxon>Achlyaceae</taxon>
        <taxon>Achlya</taxon>
    </lineage>
</organism>
<feature type="domain" description="AB hydrolase-1" evidence="2">
    <location>
        <begin position="45"/>
        <end position="277"/>
    </location>
</feature>
<name>A0A1V9Y4Q4_ACHHY</name>
<dbReference type="AlphaFoldDB" id="A0A1V9Y4Q4"/>
<evidence type="ECO:0000259" key="2">
    <source>
        <dbReference type="Pfam" id="PF00561"/>
    </source>
</evidence>
<dbReference type="Gene3D" id="3.40.50.1820">
    <property type="entry name" value="alpha/beta hydrolase"/>
    <property type="match status" value="1"/>
</dbReference>
<sequence>MVLISIVQGIFKTLAWFAGFSEYYVQVDDIEWSYLDTDNGKTDKPIVLYLHGFSSIKGSMLRVARPSSYEYRVIVPDLPGHGNTTAPTVTTYRATEQAVRLEAFLDKVIGQAKIHVVGCSMGGMIAGTYAAMFPDRVESVTLICPAGITMPKKSPLLQIFEDSGENYMRATTADDFIRLHGYMFHNPRRIPHWVANAIAKERARQGETLERLMDDILLDFQTLDDKLSQIQSPCQVIWGDNDRILDNSSIELIRKTIPEDRLDVHMVPDAGHCVHQEKHAEVGQLVLDFLTKKTSSTQFNLNI</sequence>
<accession>A0A1V9Y4Q4</accession>
<keyword evidence="1" id="KW-0732">Signal</keyword>
<dbReference type="GO" id="GO:0016020">
    <property type="term" value="C:membrane"/>
    <property type="evidence" value="ECO:0007669"/>
    <property type="project" value="TreeGrafter"/>
</dbReference>
<evidence type="ECO:0000313" key="3">
    <source>
        <dbReference type="EMBL" id="OQR80695.1"/>
    </source>
</evidence>
<keyword evidence="4" id="KW-1185">Reference proteome</keyword>
<protein>
    <submittedName>
        <fullName evidence="3">Serine protease family S33</fullName>
    </submittedName>
</protein>
<dbReference type="InterPro" id="IPR050266">
    <property type="entry name" value="AB_hydrolase_sf"/>
</dbReference>
<gene>
    <name evidence="3" type="ORF">ACHHYP_17296</name>
</gene>
<dbReference type="STRING" id="1202772.A0A1V9Y4Q4"/>
<dbReference type="PANTHER" id="PTHR43798">
    <property type="entry name" value="MONOACYLGLYCEROL LIPASE"/>
    <property type="match status" value="1"/>
</dbReference>
<dbReference type="GO" id="GO:0008233">
    <property type="term" value="F:peptidase activity"/>
    <property type="evidence" value="ECO:0007669"/>
    <property type="project" value="UniProtKB-KW"/>
</dbReference>
<reference evidence="3 4" key="1">
    <citation type="journal article" date="2014" name="Genome Biol. Evol.">
        <title>The secreted proteins of Achlya hypogyna and Thraustotheca clavata identify the ancestral oomycete secretome and reveal gene acquisitions by horizontal gene transfer.</title>
        <authorList>
            <person name="Misner I."/>
            <person name="Blouin N."/>
            <person name="Leonard G."/>
            <person name="Richards T.A."/>
            <person name="Lane C.E."/>
        </authorList>
    </citation>
    <scope>NUCLEOTIDE SEQUENCE [LARGE SCALE GENOMIC DNA]</scope>
    <source>
        <strain evidence="3 4">ATCC 48635</strain>
    </source>
</reference>
<feature type="chain" id="PRO_5013365955" evidence="1">
    <location>
        <begin position="16"/>
        <end position="303"/>
    </location>
</feature>
<evidence type="ECO:0000256" key="1">
    <source>
        <dbReference type="SAM" id="SignalP"/>
    </source>
</evidence>
<keyword evidence="3" id="KW-0378">Hydrolase</keyword>
<evidence type="ECO:0000313" key="4">
    <source>
        <dbReference type="Proteomes" id="UP000243579"/>
    </source>
</evidence>
<dbReference type="EMBL" id="JNBR01002881">
    <property type="protein sequence ID" value="OQR80695.1"/>
    <property type="molecule type" value="Genomic_DNA"/>
</dbReference>
<dbReference type="SUPFAM" id="SSF53474">
    <property type="entry name" value="alpha/beta-Hydrolases"/>
    <property type="match status" value="1"/>
</dbReference>
<dbReference type="PRINTS" id="PR00111">
    <property type="entry name" value="ABHYDROLASE"/>
</dbReference>
<dbReference type="OrthoDB" id="6431331at2759"/>
<dbReference type="Proteomes" id="UP000243579">
    <property type="component" value="Unassembled WGS sequence"/>
</dbReference>
<dbReference type="PRINTS" id="PR00412">
    <property type="entry name" value="EPOXHYDRLASE"/>
</dbReference>
<feature type="signal peptide" evidence="1">
    <location>
        <begin position="1"/>
        <end position="15"/>
    </location>
</feature>
<dbReference type="Pfam" id="PF00561">
    <property type="entry name" value="Abhydrolase_1"/>
    <property type="match status" value="1"/>
</dbReference>
<keyword evidence="3" id="KW-0645">Protease</keyword>
<dbReference type="PANTHER" id="PTHR43798:SF33">
    <property type="entry name" value="HYDROLASE, PUTATIVE (AFU_ORTHOLOGUE AFUA_2G14860)-RELATED"/>
    <property type="match status" value="1"/>
</dbReference>
<dbReference type="InterPro" id="IPR029058">
    <property type="entry name" value="AB_hydrolase_fold"/>
</dbReference>
<dbReference type="InterPro" id="IPR000639">
    <property type="entry name" value="Epox_hydrolase-like"/>
</dbReference>
<dbReference type="InterPro" id="IPR000073">
    <property type="entry name" value="AB_hydrolase_1"/>
</dbReference>
<proteinExistence type="predicted"/>
<dbReference type="GO" id="GO:0006508">
    <property type="term" value="P:proteolysis"/>
    <property type="evidence" value="ECO:0007669"/>
    <property type="project" value="UniProtKB-KW"/>
</dbReference>